<reference evidence="1 2" key="2">
    <citation type="journal article" date="2022" name="Mol. Ecol. Resour.">
        <title>The genomes of chicory, endive, great burdock and yacon provide insights into Asteraceae paleo-polyploidization history and plant inulin production.</title>
        <authorList>
            <person name="Fan W."/>
            <person name="Wang S."/>
            <person name="Wang H."/>
            <person name="Wang A."/>
            <person name="Jiang F."/>
            <person name="Liu H."/>
            <person name="Zhao H."/>
            <person name="Xu D."/>
            <person name="Zhang Y."/>
        </authorList>
    </citation>
    <scope>NUCLEOTIDE SEQUENCE [LARGE SCALE GENOMIC DNA]</scope>
    <source>
        <strain evidence="2">cv. Punajuju</strain>
        <tissue evidence="1">Leaves</tissue>
    </source>
</reference>
<keyword evidence="2" id="KW-1185">Reference proteome</keyword>
<dbReference type="Proteomes" id="UP001055811">
    <property type="component" value="Linkage Group LG01"/>
</dbReference>
<gene>
    <name evidence="1" type="ORF">L2E82_01831</name>
</gene>
<reference evidence="2" key="1">
    <citation type="journal article" date="2022" name="Mol. Ecol. Resour.">
        <title>The genomes of chicory, endive, great burdock and yacon provide insights into Asteraceae palaeo-polyploidization history and plant inulin production.</title>
        <authorList>
            <person name="Fan W."/>
            <person name="Wang S."/>
            <person name="Wang H."/>
            <person name="Wang A."/>
            <person name="Jiang F."/>
            <person name="Liu H."/>
            <person name="Zhao H."/>
            <person name="Xu D."/>
            <person name="Zhang Y."/>
        </authorList>
    </citation>
    <scope>NUCLEOTIDE SEQUENCE [LARGE SCALE GENOMIC DNA]</scope>
    <source>
        <strain evidence="2">cv. Punajuju</strain>
    </source>
</reference>
<comment type="caution">
    <text evidence="1">The sequence shown here is derived from an EMBL/GenBank/DDBJ whole genome shotgun (WGS) entry which is preliminary data.</text>
</comment>
<dbReference type="EMBL" id="CM042009">
    <property type="protein sequence ID" value="KAI3789044.1"/>
    <property type="molecule type" value="Genomic_DNA"/>
</dbReference>
<accession>A0ACB9GZX9</accession>
<proteinExistence type="predicted"/>
<name>A0ACB9GZX9_CICIN</name>
<protein>
    <submittedName>
        <fullName evidence="1">Uncharacterized protein</fullName>
    </submittedName>
</protein>
<sequence>MRTTTTVVSVPVLGVRSIRFKIKVSYSAITVNGGSLCCVCSPISDEEDGEIEKRGRKGKQDRRSDDDEDDKYKKRRDRNRSDDRKLDGFQSKGHPTVGPELDQLTHQVLVKESSHVRTITLNRPKQLNALSFKMISRLLELFHAYEENPYVKLIIMKGEERAFCVRGDVAAVVQDINQG</sequence>
<evidence type="ECO:0000313" key="2">
    <source>
        <dbReference type="Proteomes" id="UP001055811"/>
    </source>
</evidence>
<organism evidence="1 2">
    <name type="scientific">Cichorium intybus</name>
    <name type="common">Chicory</name>
    <dbReference type="NCBI Taxonomy" id="13427"/>
    <lineage>
        <taxon>Eukaryota</taxon>
        <taxon>Viridiplantae</taxon>
        <taxon>Streptophyta</taxon>
        <taxon>Embryophyta</taxon>
        <taxon>Tracheophyta</taxon>
        <taxon>Spermatophyta</taxon>
        <taxon>Magnoliopsida</taxon>
        <taxon>eudicotyledons</taxon>
        <taxon>Gunneridae</taxon>
        <taxon>Pentapetalae</taxon>
        <taxon>asterids</taxon>
        <taxon>campanulids</taxon>
        <taxon>Asterales</taxon>
        <taxon>Asteraceae</taxon>
        <taxon>Cichorioideae</taxon>
        <taxon>Cichorieae</taxon>
        <taxon>Cichoriinae</taxon>
        <taxon>Cichorium</taxon>
    </lineage>
</organism>
<evidence type="ECO:0000313" key="1">
    <source>
        <dbReference type="EMBL" id="KAI3789044.1"/>
    </source>
</evidence>